<accession>A0A1E5QDF9</accession>
<dbReference type="SMART" id="SM00014">
    <property type="entry name" value="acidPPc"/>
    <property type="match status" value="1"/>
</dbReference>
<feature type="transmembrane region" description="Helical" evidence="1">
    <location>
        <begin position="94"/>
        <end position="111"/>
    </location>
</feature>
<dbReference type="EMBL" id="MJGC01000118">
    <property type="protein sequence ID" value="OEJ72689.1"/>
    <property type="molecule type" value="Genomic_DNA"/>
</dbReference>
<dbReference type="InterPro" id="IPR036938">
    <property type="entry name" value="PAP2/HPO_sf"/>
</dbReference>
<evidence type="ECO:0000259" key="2">
    <source>
        <dbReference type="SMART" id="SM00014"/>
    </source>
</evidence>
<feature type="transmembrane region" description="Helical" evidence="1">
    <location>
        <begin position="12"/>
        <end position="31"/>
    </location>
</feature>
<name>A0A1E5QDF9_9CYAN</name>
<protein>
    <submittedName>
        <fullName evidence="3">Phosphatidic acid phosphatase</fullName>
    </submittedName>
</protein>
<keyword evidence="1" id="KW-1133">Transmembrane helix</keyword>
<proteinExistence type="predicted"/>
<dbReference type="OrthoDB" id="9789113at2"/>
<feature type="transmembrane region" description="Helical" evidence="1">
    <location>
        <begin position="131"/>
        <end position="154"/>
    </location>
</feature>
<dbReference type="CDD" id="cd03392">
    <property type="entry name" value="PAP2_like_2"/>
    <property type="match status" value="1"/>
</dbReference>
<keyword evidence="1" id="KW-0812">Transmembrane</keyword>
<feature type="domain" description="Phosphatidic acid phosphatase type 2/haloperoxidase" evidence="2">
    <location>
        <begin position="93"/>
        <end position="205"/>
    </location>
</feature>
<feature type="transmembrane region" description="Helical" evidence="1">
    <location>
        <begin position="65"/>
        <end position="87"/>
    </location>
</feature>
<feature type="transmembrane region" description="Helical" evidence="1">
    <location>
        <begin position="161"/>
        <end position="184"/>
    </location>
</feature>
<dbReference type="RefSeq" id="WP_069969693.1">
    <property type="nucleotide sequence ID" value="NZ_CM124774.1"/>
</dbReference>
<dbReference type="Gene3D" id="1.20.144.10">
    <property type="entry name" value="Phosphatidic acid phosphatase type 2/haloperoxidase"/>
    <property type="match status" value="2"/>
</dbReference>
<dbReference type="PANTHER" id="PTHR14969">
    <property type="entry name" value="SPHINGOSINE-1-PHOSPHATE PHOSPHOHYDROLASE"/>
    <property type="match status" value="1"/>
</dbReference>
<dbReference type="AlphaFoldDB" id="A0A1E5QDF9"/>
<dbReference type="InterPro" id="IPR000326">
    <property type="entry name" value="PAP2/HPO"/>
</dbReference>
<evidence type="ECO:0000256" key="1">
    <source>
        <dbReference type="SAM" id="Phobius"/>
    </source>
</evidence>
<dbReference type="Pfam" id="PF01569">
    <property type="entry name" value="PAP2"/>
    <property type="match status" value="1"/>
</dbReference>
<organism evidence="3">
    <name type="scientific">Desertifilum tharense IPPAS B-1220</name>
    <dbReference type="NCBI Taxonomy" id="1781255"/>
    <lineage>
        <taxon>Bacteria</taxon>
        <taxon>Bacillati</taxon>
        <taxon>Cyanobacteriota</taxon>
        <taxon>Cyanophyceae</taxon>
        <taxon>Desertifilales</taxon>
        <taxon>Desertifilaceae</taxon>
        <taxon>Desertifilum</taxon>
    </lineage>
</organism>
<evidence type="ECO:0000313" key="3">
    <source>
        <dbReference type="EMBL" id="OEJ72689.1"/>
    </source>
</evidence>
<comment type="caution">
    <text evidence="3">The sequence shown here is derived from an EMBL/GenBank/DDBJ whole genome shotgun (WGS) entry which is preliminary data.</text>
</comment>
<dbReference type="SUPFAM" id="SSF48317">
    <property type="entry name" value="Acid phosphatase/Vanadium-dependent haloperoxidase"/>
    <property type="match status" value="1"/>
</dbReference>
<reference evidence="3" key="1">
    <citation type="submission" date="2016-09" db="EMBL/GenBank/DDBJ databases">
        <title>Draft genome of thermotolerant cyanobacterium Desertifilum sp. strain IPPAS B-1220.</title>
        <authorList>
            <person name="Sinetova M.A."/>
            <person name="Bolakhan K."/>
            <person name="Zayadan B.K."/>
            <person name="Mironov K.S."/>
            <person name="Ustinova V."/>
            <person name="Kupriyanova E.V."/>
            <person name="Sidorov R.A."/>
            <person name="Skrypnik A.N."/>
            <person name="Gogoleva N.E."/>
            <person name="Gogolev Y.V."/>
            <person name="Los D.A."/>
        </authorList>
    </citation>
    <scope>NUCLEOTIDE SEQUENCE [LARGE SCALE GENOMIC DNA]</scope>
    <source>
        <strain evidence="3">IPPAS B-1220</strain>
    </source>
</reference>
<dbReference type="PANTHER" id="PTHR14969:SF13">
    <property type="entry name" value="AT30094P"/>
    <property type="match status" value="1"/>
</dbReference>
<feature type="transmembrane region" description="Helical" evidence="1">
    <location>
        <begin position="190"/>
        <end position="207"/>
    </location>
</feature>
<keyword evidence="1" id="KW-0472">Membrane</keyword>
<gene>
    <name evidence="3" type="ORF">BH720_23650</name>
</gene>
<sequence length="228" mass="25739">MRTQLFSLISTIRVVGLAIAAFAMWLFATLAEDVLDKETHALDTAILLALQRIHTPLLDQVMEGITFLGEPDVLLVVSLLLGGILLWRNHRSQATILAIAGVGAVGLNYWLKILFARDRPALWDRVIDVRFYSFPSGHAMISFAIYGAIAYLAITHYPRWRWLIITFTSLLILAIGFSRLYFGVHWPTDIVAGYTAGLIWLIACIFSREVWRTYRGLEQSPTEQMKSS</sequence>
<dbReference type="STRING" id="1781255.BH720_23650"/>